<dbReference type="AlphaFoldDB" id="F0SS31"/>
<keyword evidence="4" id="KW-1185">Reference proteome</keyword>
<reference evidence="4" key="1">
    <citation type="submission" date="2011-02" db="EMBL/GenBank/DDBJ databases">
        <title>The complete genome of Planctomyces brasiliensis DSM 5305.</title>
        <authorList>
            <person name="Lucas S."/>
            <person name="Copeland A."/>
            <person name="Lapidus A."/>
            <person name="Bruce D."/>
            <person name="Goodwin L."/>
            <person name="Pitluck S."/>
            <person name="Kyrpides N."/>
            <person name="Mavromatis K."/>
            <person name="Pagani I."/>
            <person name="Ivanova N."/>
            <person name="Ovchinnikova G."/>
            <person name="Lu M."/>
            <person name="Detter J.C."/>
            <person name="Han C."/>
            <person name="Land M."/>
            <person name="Hauser L."/>
            <person name="Markowitz V."/>
            <person name="Cheng J.-F."/>
            <person name="Hugenholtz P."/>
            <person name="Woyke T."/>
            <person name="Wu D."/>
            <person name="Tindall B."/>
            <person name="Pomrenke H.G."/>
            <person name="Brambilla E."/>
            <person name="Klenk H.-P."/>
            <person name="Eisen J.A."/>
        </authorList>
    </citation>
    <scope>NUCLEOTIDE SEQUENCE [LARGE SCALE GENOMIC DNA]</scope>
    <source>
        <strain evidence="4">ATCC 49424 / DSM 5305 / JCM 21570 / NBRC 103401 / IFAM 1448</strain>
    </source>
</reference>
<keyword evidence="2" id="KW-0732">Signal</keyword>
<evidence type="ECO:0000256" key="2">
    <source>
        <dbReference type="SAM" id="SignalP"/>
    </source>
</evidence>
<dbReference type="eggNOG" id="COG4188">
    <property type="taxonomic scope" value="Bacteria"/>
</dbReference>
<accession>F0SS31</accession>
<dbReference type="InterPro" id="IPR018247">
    <property type="entry name" value="EF_Hand_1_Ca_BS"/>
</dbReference>
<sequence>MNRIQGAMMIRNFALTLAVSVVAFTAQAGAQQEEIYGLPPVLKALDEKGNGDGKIQREELSGRLLRFFASTDLDGDGVLTWQEVDTVKAARIAELPMLEDLIGELDEGTLQLLGGEIYEVGWAEGKLFDASRQREINWLIRYPKEQEGLAAIVLLSHGGYGNSFGQYAYREMATNYARLGFLAVSIGHRQSANEIQHRYDRPLDVSFVIDALVRTRAASLSIPGGGGEESLPMPEEFEGIPDVDHIGHIGHSFGAYTAHAVGGANFSPTMGIRNFRDPRVDAIVPISPQGFHRFGSYDEGPDNNSWSDVRIPVYLICGERESPEWRRQPFDRYPAVGDKYFTVGKGWGHNIVNGDGPTKRLLALNTALFFHVYLRGGTDRDRIGSLAWIEGWTLERKRNTGTRQSKDAKPSTRTEGRNP</sequence>
<protein>
    <recommendedName>
        <fullName evidence="5">EF-hand domain-containing protein</fullName>
    </recommendedName>
</protein>
<feature type="signal peptide" evidence="2">
    <location>
        <begin position="1"/>
        <end position="28"/>
    </location>
</feature>
<dbReference type="RefSeq" id="WP_013630088.1">
    <property type="nucleotide sequence ID" value="NC_015174.1"/>
</dbReference>
<organism evidence="3 4">
    <name type="scientific">Rubinisphaera brasiliensis (strain ATCC 49424 / DSM 5305 / JCM 21570 / IAM 15109 / NBRC 103401 / IFAM 1448)</name>
    <name type="common">Planctomyces brasiliensis</name>
    <dbReference type="NCBI Taxonomy" id="756272"/>
    <lineage>
        <taxon>Bacteria</taxon>
        <taxon>Pseudomonadati</taxon>
        <taxon>Planctomycetota</taxon>
        <taxon>Planctomycetia</taxon>
        <taxon>Planctomycetales</taxon>
        <taxon>Planctomycetaceae</taxon>
        <taxon>Rubinisphaera</taxon>
    </lineage>
</organism>
<evidence type="ECO:0000313" key="4">
    <source>
        <dbReference type="Proteomes" id="UP000006860"/>
    </source>
</evidence>
<proteinExistence type="predicted"/>
<dbReference type="EMBL" id="CP002546">
    <property type="protein sequence ID" value="ADY61369.1"/>
    <property type="molecule type" value="Genomic_DNA"/>
</dbReference>
<dbReference type="InterPro" id="IPR011992">
    <property type="entry name" value="EF-hand-dom_pair"/>
</dbReference>
<dbReference type="Gene3D" id="3.40.50.1820">
    <property type="entry name" value="alpha/beta hydrolase"/>
    <property type="match status" value="1"/>
</dbReference>
<dbReference type="SUPFAM" id="SSF53474">
    <property type="entry name" value="alpha/beta-Hydrolases"/>
    <property type="match status" value="1"/>
</dbReference>
<dbReference type="Proteomes" id="UP000006860">
    <property type="component" value="Chromosome"/>
</dbReference>
<name>F0SS31_RUBBR</name>
<dbReference type="InterPro" id="IPR029058">
    <property type="entry name" value="AB_hydrolase_fold"/>
</dbReference>
<dbReference type="SUPFAM" id="SSF47473">
    <property type="entry name" value="EF-hand"/>
    <property type="match status" value="1"/>
</dbReference>
<feature type="region of interest" description="Disordered" evidence="1">
    <location>
        <begin position="399"/>
        <end position="419"/>
    </location>
</feature>
<dbReference type="KEGG" id="pbs:Plabr_3780"/>
<evidence type="ECO:0008006" key="5">
    <source>
        <dbReference type="Google" id="ProtNLM"/>
    </source>
</evidence>
<gene>
    <name evidence="3" type="ordered locus">Plabr_3780</name>
</gene>
<feature type="chain" id="PRO_5003260820" description="EF-hand domain-containing protein" evidence="2">
    <location>
        <begin position="29"/>
        <end position="419"/>
    </location>
</feature>
<dbReference type="PROSITE" id="PS00018">
    <property type="entry name" value="EF_HAND_1"/>
    <property type="match status" value="1"/>
</dbReference>
<dbReference type="STRING" id="756272.Plabr_3780"/>
<evidence type="ECO:0000313" key="3">
    <source>
        <dbReference type="EMBL" id="ADY61369.1"/>
    </source>
</evidence>
<evidence type="ECO:0000256" key="1">
    <source>
        <dbReference type="SAM" id="MobiDB-lite"/>
    </source>
</evidence>
<dbReference type="HOGENOM" id="CLU_655343_0_0_0"/>
<dbReference type="OrthoDB" id="192696at2"/>